<reference evidence="2 3" key="1">
    <citation type="submission" date="2017-03" db="EMBL/GenBank/DDBJ databases">
        <title>Complete genome sequence of the novel DNRA strain Pseudomonas sp. S-6-2 isolated from Chinese polluted river sediment. Journal of Biotechnology.</title>
        <authorList>
            <person name="Li J."/>
            <person name="Xiang F."/>
            <person name="Wang L."/>
            <person name="Xi L."/>
            <person name="Liu J."/>
        </authorList>
    </citation>
    <scope>NUCLEOTIDE SEQUENCE [LARGE SCALE GENOMIC DNA]</scope>
    <source>
        <strain evidence="2 3">S-6-2</strain>
    </source>
</reference>
<dbReference type="InterPro" id="IPR029063">
    <property type="entry name" value="SAM-dependent_MTases_sf"/>
</dbReference>
<accession>A0A1V0B6N2</accession>
<dbReference type="Proteomes" id="UP000243488">
    <property type="component" value="Chromosome"/>
</dbReference>
<dbReference type="EMBL" id="CP020100">
    <property type="protein sequence ID" value="AQZ95577.1"/>
    <property type="molecule type" value="Genomic_DNA"/>
</dbReference>
<dbReference type="GO" id="GO:0008757">
    <property type="term" value="F:S-adenosylmethionine-dependent methyltransferase activity"/>
    <property type="evidence" value="ECO:0007669"/>
    <property type="project" value="InterPro"/>
</dbReference>
<dbReference type="AlphaFoldDB" id="A0A1V0B6N2"/>
<proteinExistence type="predicted"/>
<dbReference type="Pfam" id="PF08241">
    <property type="entry name" value="Methyltransf_11"/>
    <property type="match status" value="1"/>
</dbReference>
<dbReference type="KEGG" id="ppha:BVH74_12825"/>
<gene>
    <name evidence="2" type="ORF">BVH74_12825</name>
</gene>
<sequence length="178" mass="19159">MPHTSSRTQISVGCGTGSTAIIHALCVRHIVASDISSRMLEIAEIKAAEAGIGNISFQQGTLEELKLPPESFDVVLGLNVLHLLEDVNAAMARVHDLLKPGGIFVSSTALVNNVSPFWRLVIPLMQLLGLAPHVSRFGKQELLSMLAKAGFTPEFEWQPDQASVFIVARKPASIPANQ</sequence>
<protein>
    <submittedName>
        <fullName evidence="2">SAM-dependent methyltransferase</fullName>
    </submittedName>
</protein>
<keyword evidence="2" id="KW-0489">Methyltransferase</keyword>
<dbReference type="PANTHER" id="PTHR43861">
    <property type="entry name" value="TRANS-ACONITATE 2-METHYLTRANSFERASE-RELATED"/>
    <property type="match status" value="1"/>
</dbReference>
<keyword evidence="3" id="KW-1185">Reference proteome</keyword>
<name>A0A1V0B6N2_9GAMM</name>
<dbReference type="STRING" id="1931241.BVH74_12825"/>
<dbReference type="GO" id="GO:0032259">
    <property type="term" value="P:methylation"/>
    <property type="evidence" value="ECO:0007669"/>
    <property type="project" value="UniProtKB-KW"/>
</dbReference>
<dbReference type="CDD" id="cd02440">
    <property type="entry name" value="AdoMet_MTases"/>
    <property type="match status" value="1"/>
</dbReference>
<organism evidence="2 3">
    <name type="scientific">Halopseudomonas phragmitis</name>
    <dbReference type="NCBI Taxonomy" id="1931241"/>
    <lineage>
        <taxon>Bacteria</taxon>
        <taxon>Pseudomonadati</taxon>
        <taxon>Pseudomonadota</taxon>
        <taxon>Gammaproteobacteria</taxon>
        <taxon>Pseudomonadales</taxon>
        <taxon>Pseudomonadaceae</taxon>
        <taxon>Halopseudomonas</taxon>
    </lineage>
</organism>
<feature type="domain" description="Methyltransferase type 11" evidence="1">
    <location>
        <begin position="11"/>
        <end position="105"/>
    </location>
</feature>
<dbReference type="Gene3D" id="3.40.50.150">
    <property type="entry name" value="Vaccinia Virus protein VP39"/>
    <property type="match status" value="1"/>
</dbReference>
<dbReference type="SUPFAM" id="SSF53335">
    <property type="entry name" value="S-adenosyl-L-methionine-dependent methyltransferases"/>
    <property type="match status" value="1"/>
</dbReference>
<keyword evidence="2" id="KW-0808">Transferase</keyword>
<dbReference type="InterPro" id="IPR013216">
    <property type="entry name" value="Methyltransf_11"/>
</dbReference>
<dbReference type="RefSeq" id="WP_080050445.1">
    <property type="nucleotide sequence ID" value="NZ_CP020100.1"/>
</dbReference>
<evidence type="ECO:0000313" key="3">
    <source>
        <dbReference type="Proteomes" id="UP000243488"/>
    </source>
</evidence>
<evidence type="ECO:0000259" key="1">
    <source>
        <dbReference type="Pfam" id="PF08241"/>
    </source>
</evidence>
<evidence type="ECO:0000313" key="2">
    <source>
        <dbReference type="EMBL" id="AQZ95577.1"/>
    </source>
</evidence>